<evidence type="ECO:0000313" key="1">
    <source>
        <dbReference type="EMBL" id="RXH71424.1"/>
    </source>
</evidence>
<dbReference type="EMBL" id="RDQH01000342">
    <property type="protein sequence ID" value="RXH71424.1"/>
    <property type="molecule type" value="Genomic_DNA"/>
</dbReference>
<dbReference type="AlphaFoldDB" id="A0A498HMB6"/>
<gene>
    <name evidence="1" type="ORF">DVH24_018779</name>
</gene>
<accession>A0A498HMB6</accession>
<sequence>MDCLTPYNSILVSNCSATPRLAMQKKPKRLGNNSMLHSGKLESAYQSNYKEFDLDLDPQDDGNLEFKADEDVVHITLDPDKLKCKTRIRPSLSD</sequence>
<organism evidence="1 2">
    <name type="scientific">Malus domestica</name>
    <name type="common">Apple</name>
    <name type="synonym">Pyrus malus</name>
    <dbReference type="NCBI Taxonomy" id="3750"/>
    <lineage>
        <taxon>Eukaryota</taxon>
        <taxon>Viridiplantae</taxon>
        <taxon>Streptophyta</taxon>
        <taxon>Embryophyta</taxon>
        <taxon>Tracheophyta</taxon>
        <taxon>Spermatophyta</taxon>
        <taxon>Magnoliopsida</taxon>
        <taxon>eudicotyledons</taxon>
        <taxon>Gunneridae</taxon>
        <taxon>Pentapetalae</taxon>
        <taxon>rosids</taxon>
        <taxon>fabids</taxon>
        <taxon>Rosales</taxon>
        <taxon>Rosaceae</taxon>
        <taxon>Amygdaloideae</taxon>
        <taxon>Maleae</taxon>
        <taxon>Malus</taxon>
    </lineage>
</organism>
<comment type="caution">
    <text evidence="1">The sequence shown here is derived from an EMBL/GenBank/DDBJ whole genome shotgun (WGS) entry which is preliminary data.</text>
</comment>
<dbReference type="Proteomes" id="UP000290289">
    <property type="component" value="Chromosome 16"/>
</dbReference>
<keyword evidence="2" id="KW-1185">Reference proteome</keyword>
<reference evidence="1 2" key="1">
    <citation type="submission" date="2018-10" db="EMBL/GenBank/DDBJ databases">
        <title>A high-quality apple genome assembly.</title>
        <authorList>
            <person name="Hu J."/>
        </authorList>
    </citation>
    <scope>NUCLEOTIDE SEQUENCE [LARGE SCALE GENOMIC DNA]</scope>
    <source>
        <strain evidence="2">cv. HFTH1</strain>
        <tissue evidence="1">Young leaf</tissue>
    </source>
</reference>
<evidence type="ECO:0000313" key="2">
    <source>
        <dbReference type="Proteomes" id="UP000290289"/>
    </source>
</evidence>
<protein>
    <submittedName>
        <fullName evidence="1">Uncharacterized protein</fullName>
    </submittedName>
</protein>
<name>A0A498HMB6_MALDO</name>
<proteinExistence type="predicted"/>